<keyword evidence="3" id="KW-0804">Transcription</keyword>
<dbReference type="InterPro" id="IPR000835">
    <property type="entry name" value="HTH_MarR-typ"/>
</dbReference>
<evidence type="ECO:0000259" key="4">
    <source>
        <dbReference type="PROSITE" id="PS50995"/>
    </source>
</evidence>
<dbReference type="GO" id="GO:0003700">
    <property type="term" value="F:DNA-binding transcription factor activity"/>
    <property type="evidence" value="ECO:0007669"/>
    <property type="project" value="InterPro"/>
</dbReference>
<dbReference type="SUPFAM" id="SSF46785">
    <property type="entry name" value="Winged helix' DNA-binding domain"/>
    <property type="match status" value="1"/>
</dbReference>
<gene>
    <name evidence="5" type="ORF">EAH68_06775</name>
</gene>
<dbReference type="GO" id="GO:0003677">
    <property type="term" value="F:DNA binding"/>
    <property type="evidence" value="ECO:0007669"/>
    <property type="project" value="UniProtKB-KW"/>
</dbReference>
<protein>
    <submittedName>
        <fullName evidence="5">MarR family transcriptional regulator</fullName>
    </submittedName>
</protein>
<dbReference type="OrthoDB" id="4629660at2"/>
<keyword evidence="6" id="KW-1185">Reference proteome</keyword>
<dbReference type="AlphaFoldDB" id="A0A430HZI0"/>
<dbReference type="InterPro" id="IPR023187">
    <property type="entry name" value="Tscrpt_reg_MarR-type_CS"/>
</dbReference>
<sequence length="157" mass="17125">MTISDRLRDATEVSPATLPAGDVSLITVLVHTTKNLSAMVSEVVGEHGFTLDEWMVLDAIRRNDGSAMSQISTASGCSGASLTRAVDKLVTGSLVYREASQVDRRKVEVFISDRGRDTHQELREYLRDLDERVEKMTSASGISREALVELCGALRGI</sequence>
<dbReference type="Pfam" id="PF12802">
    <property type="entry name" value="MarR_2"/>
    <property type="match status" value="1"/>
</dbReference>
<dbReference type="Gene3D" id="1.10.10.10">
    <property type="entry name" value="Winged helix-like DNA-binding domain superfamily/Winged helix DNA-binding domain"/>
    <property type="match status" value="1"/>
</dbReference>
<proteinExistence type="predicted"/>
<evidence type="ECO:0000256" key="1">
    <source>
        <dbReference type="ARBA" id="ARBA00023015"/>
    </source>
</evidence>
<reference evidence="5 6" key="1">
    <citation type="submission" date="2018-12" db="EMBL/GenBank/DDBJ databases">
        <title>YIM 101343 draft genome.</title>
        <authorList>
            <person name="Chen X."/>
        </authorList>
    </citation>
    <scope>NUCLEOTIDE SEQUENCE [LARGE SCALE GENOMIC DNA]</scope>
    <source>
        <strain evidence="5 6">YIM 101343</strain>
    </source>
</reference>
<dbReference type="PANTHER" id="PTHR33164">
    <property type="entry name" value="TRANSCRIPTIONAL REGULATOR, MARR FAMILY"/>
    <property type="match status" value="1"/>
</dbReference>
<dbReference type="PROSITE" id="PS01117">
    <property type="entry name" value="HTH_MARR_1"/>
    <property type="match status" value="1"/>
</dbReference>
<dbReference type="PANTHER" id="PTHR33164:SF43">
    <property type="entry name" value="HTH-TYPE TRANSCRIPTIONAL REPRESSOR YETL"/>
    <property type="match status" value="1"/>
</dbReference>
<feature type="domain" description="HTH marR-type" evidence="4">
    <location>
        <begin position="22"/>
        <end position="156"/>
    </location>
</feature>
<name>A0A430HZI0_9CORY</name>
<evidence type="ECO:0000256" key="3">
    <source>
        <dbReference type="ARBA" id="ARBA00023163"/>
    </source>
</evidence>
<evidence type="ECO:0000313" key="5">
    <source>
        <dbReference type="EMBL" id="RSZ63928.1"/>
    </source>
</evidence>
<dbReference type="PROSITE" id="PS50995">
    <property type="entry name" value="HTH_MARR_2"/>
    <property type="match status" value="1"/>
</dbReference>
<dbReference type="Proteomes" id="UP000274907">
    <property type="component" value="Unassembled WGS sequence"/>
</dbReference>
<dbReference type="InterPro" id="IPR036390">
    <property type="entry name" value="WH_DNA-bd_sf"/>
</dbReference>
<comment type="caution">
    <text evidence="5">The sequence shown here is derived from an EMBL/GenBank/DDBJ whole genome shotgun (WGS) entry which is preliminary data.</text>
</comment>
<dbReference type="EMBL" id="RXHJ01000006">
    <property type="protein sequence ID" value="RSZ63928.1"/>
    <property type="molecule type" value="Genomic_DNA"/>
</dbReference>
<evidence type="ECO:0000256" key="2">
    <source>
        <dbReference type="ARBA" id="ARBA00023125"/>
    </source>
</evidence>
<keyword evidence="1" id="KW-0805">Transcription regulation</keyword>
<dbReference type="InterPro" id="IPR036388">
    <property type="entry name" value="WH-like_DNA-bd_sf"/>
</dbReference>
<dbReference type="GO" id="GO:0006950">
    <property type="term" value="P:response to stress"/>
    <property type="evidence" value="ECO:0007669"/>
    <property type="project" value="TreeGrafter"/>
</dbReference>
<dbReference type="InterPro" id="IPR039422">
    <property type="entry name" value="MarR/SlyA-like"/>
</dbReference>
<accession>A0A430HZI0</accession>
<dbReference type="SMART" id="SM00347">
    <property type="entry name" value="HTH_MARR"/>
    <property type="match status" value="1"/>
</dbReference>
<keyword evidence="2" id="KW-0238">DNA-binding</keyword>
<organism evidence="5 6">
    <name type="scientific">Corynebacterium hylobatis</name>
    <dbReference type="NCBI Taxonomy" id="1859290"/>
    <lineage>
        <taxon>Bacteria</taxon>
        <taxon>Bacillati</taxon>
        <taxon>Actinomycetota</taxon>
        <taxon>Actinomycetes</taxon>
        <taxon>Mycobacteriales</taxon>
        <taxon>Corynebacteriaceae</taxon>
        <taxon>Corynebacterium</taxon>
    </lineage>
</organism>
<evidence type="ECO:0000313" key="6">
    <source>
        <dbReference type="Proteomes" id="UP000274907"/>
    </source>
</evidence>